<evidence type="ECO:0000259" key="2">
    <source>
        <dbReference type="Pfam" id="PF18156"/>
    </source>
</evidence>
<organism evidence="3 4">
    <name type="scientific">Spirosoma fluviale</name>
    <dbReference type="NCBI Taxonomy" id="1597977"/>
    <lineage>
        <taxon>Bacteria</taxon>
        <taxon>Pseudomonadati</taxon>
        <taxon>Bacteroidota</taxon>
        <taxon>Cytophagia</taxon>
        <taxon>Cytophagales</taxon>
        <taxon>Cytophagaceae</taxon>
        <taxon>Spirosoma</taxon>
    </lineage>
</organism>
<dbReference type="RefSeq" id="WP_097126612.1">
    <property type="nucleotide sequence ID" value="NZ_OCNH01000002.1"/>
</dbReference>
<dbReference type="Proteomes" id="UP000219452">
    <property type="component" value="Unassembled WGS sequence"/>
</dbReference>
<dbReference type="InterPro" id="IPR041191">
    <property type="entry name" value="pPIWI_RE_Y"/>
</dbReference>
<sequence>MDTAELILRELATGLMSLHSRDETMRQLYAYPAPLQRSFERLILYTVSHKLPSPQSLMDILYLCTKPMAEWYMFANVSQATWAETDRLINWGLPTAFCEELSCDNLNVADELEQNQIFLALRRLCKEHNSQRGYVGFRRLFIERPIIQEFELATHLMKTPLNLLAEPLRSVYEPIPLIMSSNGSFRLCPSCGVILQRTIHNEEHCESDTCRELTSKISPKEIPASASWLRLRRPFRRYITHPGLAEVRLARQLEKSNIQVELWPHFDRYDLRLTLPSGEVWAVDVKDWSNPRLLAKHLLKPDFPIDYDRFYYVIPQHRLKYNHDYVRVLEAYSPYLQADGKALSERQFSSLIRKHTA</sequence>
<keyword evidence="4" id="KW-1185">Reference proteome</keyword>
<reference evidence="4" key="1">
    <citation type="submission" date="2017-09" db="EMBL/GenBank/DDBJ databases">
        <authorList>
            <person name="Varghese N."/>
            <person name="Submissions S."/>
        </authorList>
    </citation>
    <scope>NUCLEOTIDE SEQUENCE [LARGE SCALE GENOMIC DNA]</scope>
    <source>
        <strain evidence="4">DSM 29961</strain>
    </source>
</reference>
<proteinExistence type="predicted"/>
<evidence type="ECO:0000259" key="1">
    <source>
        <dbReference type="Pfam" id="PF18154"/>
    </source>
</evidence>
<evidence type="ECO:0000313" key="3">
    <source>
        <dbReference type="EMBL" id="SOD89289.1"/>
    </source>
</evidence>
<name>A0A286G281_9BACT</name>
<feature type="domain" description="REase associating with pPIWI RE" evidence="1">
    <location>
        <begin position="243"/>
        <end position="355"/>
    </location>
</feature>
<evidence type="ECO:0008006" key="5">
    <source>
        <dbReference type="Google" id="ProtNLM"/>
    </source>
</evidence>
<evidence type="ECO:0000313" key="4">
    <source>
        <dbReference type="Proteomes" id="UP000219452"/>
    </source>
</evidence>
<dbReference type="AlphaFoldDB" id="A0A286G281"/>
<gene>
    <name evidence="3" type="ORF">SAMN06269250_3013</name>
</gene>
<dbReference type="InterPro" id="IPR040828">
    <property type="entry name" value="pPIWI_RE_REase"/>
</dbReference>
<dbReference type="Pfam" id="PF18154">
    <property type="entry name" value="pPIWI_RE_REase"/>
    <property type="match status" value="1"/>
</dbReference>
<dbReference type="EMBL" id="OCNH01000002">
    <property type="protein sequence ID" value="SOD89289.1"/>
    <property type="molecule type" value="Genomic_DNA"/>
</dbReference>
<protein>
    <recommendedName>
        <fullName evidence="5">REase associating with pPIWI RE domain-containing protein</fullName>
    </recommendedName>
</protein>
<feature type="domain" description="pPIWI-RE three-gene island" evidence="2">
    <location>
        <begin position="8"/>
        <end position="147"/>
    </location>
</feature>
<dbReference type="OrthoDB" id="163187at2"/>
<dbReference type="Pfam" id="PF18156">
    <property type="entry name" value="pPIWI_RE_Y"/>
    <property type="match status" value="1"/>
</dbReference>
<accession>A0A286G281</accession>